<dbReference type="InterPro" id="IPR001279">
    <property type="entry name" value="Metallo-B-lactamas"/>
</dbReference>
<organism evidence="7 8">
    <name type="scientific">Streptococcus caledonicus</name>
    <dbReference type="NCBI Taxonomy" id="2614158"/>
    <lineage>
        <taxon>Bacteria</taxon>
        <taxon>Bacillati</taxon>
        <taxon>Bacillota</taxon>
        <taxon>Bacilli</taxon>
        <taxon>Lactobacillales</taxon>
        <taxon>Streptococcaceae</taxon>
        <taxon>Streptococcus</taxon>
    </lineage>
</organism>
<keyword evidence="4" id="KW-0378">Hydrolase</keyword>
<proteinExistence type="inferred from homology"/>
<sequence>MLTTIESIEYFACGYCTNQKQRLFKGVPKETIHFPAGVFLIKHREHGYILYDTGYAPEIMSPNLKYWIYRLPNPITMTPSQAISVQLNQRGISPQSINYLILSHLHPDHIGQVKDFPNAKIIMTKTCFEDYQKKYLQALVFKEFLPDDFEKRVITIENYQDNKNFPHLPSYDFFGDQSILFTELSGHAAGQCCLFFPEKSLFLAADVAWGVPLIPLTKQMRLIPRLLQNNIDQYQNSIQVLEQLQNAGIDIIVSHDQEERIERVLR</sequence>
<evidence type="ECO:0000256" key="2">
    <source>
        <dbReference type="ARBA" id="ARBA00007749"/>
    </source>
</evidence>
<gene>
    <name evidence="7" type="ORF">ACFPQ3_06810</name>
</gene>
<comment type="caution">
    <text evidence="7">The sequence shown here is derived from an EMBL/GenBank/DDBJ whole genome shotgun (WGS) entry which is preliminary data.</text>
</comment>
<protein>
    <submittedName>
        <fullName evidence="7">MBL fold metallo-hydrolase</fullName>
    </submittedName>
</protein>
<reference evidence="8" key="1">
    <citation type="journal article" date="2019" name="Int. J. Syst. Evol. Microbiol.">
        <title>The Global Catalogue of Microorganisms (GCM) 10K type strain sequencing project: providing services to taxonomists for standard genome sequencing and annotation.</title>
        <authorList>
            <consortium name="The Broad Institute Genomics Platform"/>
            <consortium name="The Broad Institute Genome Sequencing Center for Infectious Disease"/>
            <person name="Wu L."/>
            <person name="Ma J."/>
        </authorList>
    </citation>
    <scope>NUCLEOTIDE SEQUENCE [LARGE SCALE GENOMIC DNA]</scope>
    <source>
        <strain evidence="8">DT43</strain>
    </source>
</reference>
<dbReference type="EMBL" id="JBHSOJ010000016">
    <property type="protein sequence ID" value="MFC5631292.1"/>
    <property type="molecule type" value="Genomic_DNA"/>
</dbReference>
<feature type="domain" description="Metallo-beta-lactamase" evidence="6">
    <location>
        <begin position="35"/>
        <end position="255"/>
    </location>
</feature>
<evidence type="ECO:0000313" key="8">
    <source>
        <dbReference type="Proteomes" id="UP001596110"/>
    </source>
</evidence>
<dbReference type="PANTHER" id="PTHR42978">
    <property type="entry name" value="QUORUM-QUENCHING LACTONASE YTNP-RELATED-RELATED"/>
    <property type="match status" value="1"/>
</dbReference>
<dbReference type="SMART" id="SM00849">
    <property type="entry name" value="Lactamase_B"/>
    <property type="match status" value="1"/>
</dbReference>
<comment type="similarity">
    <text evidence="2">Belongs to the metallo-beta-lactamase superfamily.</text>
</comment>
<comment type="cofactor">
    <cofactor evidence="1">
        <name>Zn(2+)</name>
        <dbReference type="ChEBI" id="CHEBI:29105"/>
    </cofactor>
</comment>
<dbReference type="SUPFAM" id="SSF56281">
    <property type="entry name" value="Metallo-hydrolase/oxidoreductase"/>
    <property type="match status" value="1"/>
</dbReference>
<evidence type="ECO:0000256" key="1">
    <source>
        <dbReference type="ARBA" id="ARBA00001947"/>
    </source>
</evidence>
<evidence type="ECO:0000256" key="4">
    <source>
        <dbReference type="ARBA" id="ARBA00022801"/>
    </source>
</evidence>
<dbReference type="Gene3D" id="3.60.15.10">
    <property type="entry name" value="Ribonuclease Z/Hydroxyacylglutathione hydrolase-like"/>
    <property type="match status" value="1"/>
</dbReference>
<dbReference type="Proteomes" id="UP001596110">
    <property type="component" value="Unassembled WGS sequence"/>
</dbReference>
<name>A0ABW0UFA1_9STRE</name>
<dbReference type="Pfam" id="PF00753">
    <property type="entry name" value="Lactamase_B"/>
    <property type="match status" value="1"/>
</dbReference>
<dbReference type="CDD" id="cd07730">
    <property type="entry name" value="metallo-hydrolase-like_MBL-fold"/>
    <property type="match status" value="1"/>
</dbReference>
<dbReference type="InterPro" id="IPR036866">
    <property type="entry name" value="RibonucZ/Hydroxyglut_hydro"/>
</dbReference>
<evidence type="ECO:0000313" key="7">
    <source>
        <dbReference type="EMBL" id="MFC5631292.1"/>
    </source>
</evidence>
<keyword evidence="5" id="KW-0862">Zinc</keyword>
<accession>A0ABW0UFA1</accession>
<evidence type="ECO:0000256" key="3">
    <source>
        <dbReference type="ARBA" id="ARBA00022723"/>
    </source>
</evidence>
<keyword evidence="8" id="KW-1185">Reference proteome</keyword>
<evidence type="ECO:0000259" key="6">
    <source>
        <dbReference type="SMART" id="SM00849"/>
    </source>
</evidence>
<keyword evidence="3" id="KW-0479">Metal-binding</keyword>
<dbReference type="PANTHER" id="PTHR42978:SF2">
    <property type="entry name" value="102 KBASES UNSTABLE REGION: FROM 1 TO 119443"/>
    <property type="match status" value="1"/>
</dbReference>
<dbReference type="InterPro" id="IPR051013">
    <property type="entry name" value="MBL_superfamily_lactonases"/>
</dbReference>
<evidence type="ECO:0000256" key="5">
    <source>
        <dbReference type="ARBA" id="ARBA00022833"/>
    </source>
</evidence>
<dbReference type="RefSeq" id="WP_156805218.1">
    <property type="nucleotide sequence ID" value="NZ_JBHSOJ010000016.1"/>
</dbReference>